<dbReference type="UniPathway" id="UPA00056">
    <property type="reaction ID" value="UER00093"/>
</dbReference>
<organism evidence="8 9">
    <name type="scientific">Comamonas serinivorans</name>
    <dbReference type="NCBI Taxonomy" id="1082851"/>
    <lineage>
        <taxon>Bacteria</taxon>
        <taxon>Pseudomonadati</taxon>
        <taxon>Pseudomonadota</taxon>
        <taxon>Betaproteobacteria</taxon>
        <taxon>Burkholderiales</taxon>
        <taxon>Comamonadaceae</taxon>
        <taxon>Comamonas</taxon>
    </lineage>
</organism>
<accession>A0A1Y0EQ58</accession>
<keyword evidence="4 7" id="KW-0808">Transferase</keyword>
<proteinExistence type="inferred from homology"/>
<dbReference type="KEGG" id="cser:CCO03_14350"/>
<comment type="function">
    <text evidence="7">Catalyzes the formation of 4-diphosphocytidyl-2-C-methyl-D-erythritol from CTP and 2-C-methyl-D-erythritol 4-phosphate (MEP).</text>
</comment>
<evidence type="ECO:0000256" key="7">
    <source>
        <dbReference type="HAMAP-Rule" id="MF_00108"/>
    </source>
</evidence>
<dbReference type="PANTHER" id="PTHR32125">
    <property type="entry name" value="2-C-METHYL-D-ERYTHRITOL 4-PHOSPHATE CYTIDYLYLTRANSFERASE, CHLOROPLASTIC"/>
    <property type="match status" value="1"/>
</dbReference>
<dbReference type="RefSeq" id="WP_087282137.1">
    <property type="nucleotide sequence ID" value="NZ_CP021455.1"/>
</dbReference>
<sequence length="251" mass="25968">MPTDSPIHVLIPAAGVGQRAGTPCPKQYQPVAGAPVLAHTLRVFAPLRAQGQLAQVWLVVAPQDGWLDGALPDVDAHARVLRCGGASRAASVANGLAAMRQAGVADHAWVLVHDAARCLLQPAQVTALIAAGRAAAARGDAWPGALLALPLPDTLKQADAQDRVAATVARVDKWLAQTPQMFRLAELQAALARAFDGDDYPGVTDEASAMEALGARPQLVVGSAQNLKLTYPDDFALAEALLQARALAAGG</sequence>
<evidence type="ECO:0000256" key="5">
    <source>
        <dbReference type="ARBA" id="ARBA00022695"/>
    </source>
</evidence>
<dbReference type="InterPro" id="IPR001228">
    <property type="entry name" value="IspD"/>
</dbReference>
<dbReference type="InterPro" id="IPR018294">
    <property type="entry name" value="ISPD_synthase_CS"/>
</dbReference>
<feature type="site" description="Transition state stabilizer" evidence="7">
    <location>
        <position position="19"/>
    </location>
</feature>
<protein>
    <recommendedName>
        <fullName evidence="7">2-C-methyl-D-erythritol 4-phosphate cytidylyltransferase</fullName>
        <ecNumber evidence="7">2.7.7.60</ecNumber>
    </recommendedName>
    <alternativeName>
        <fullName evidence="7">4-diphosphocytidyl-2C-methyl-D-erythritol synthase</fullName>
    </alternativeName>
    <alternativeName>
        <fullName evidence="7">MEP cytidylyltransferase</fullName>
        <shortName evidence="7">MCT</shortName>
    </alternativeName>
</protein>
<feature type="site" description="Transition state stabilizer" evidence="7">
    <location>
        <position position="26"/>
    </location>
</feature>
<dbReference type="EMBL" id="CP021455">
    <property type="protein sequence ID" value="ARU05706.1"/>
    <property type="molecule type" value="Genomic_DNA"/>
</dbReference>
<evidence type="ECO:0000256" key="1">
    <source>
        <dbReference type="ARBA" id="ARBA00001282"/>
    </source>
</evidence>
<dbReference type="GO" id="GO:0050518">
    <property type="term" value="F:2-C-methyl-D-erythritol 4-phosphate cytidylyltransferase activity"/>
    <property type="evidence" value="ECO:0007669"/>
    <property type="project" value="UniProtKB-UniRule"/>
</dbReference>
<reference evidence="8 9" key="1">
    <citation type="submission" date="2017-05" db="EMBL/GenBank/DDBJ databases">
        <authorList>
            <person name="Song R."/>
            <person name="Chenine A.L."/>
            <person name="Ruprecht R.M."/>
        </authorList>
    </citation>
    <scope>NUCLEOTIDE SEQUENCE [LARGE SCALE GENOMIC DNA]</scope>
    <source>
        <strain evidence="8 9">DSM 26136</strain>
    </source>
</reference>
<comment type="pathway">
    <text evidence="2 7">Isoprenoid biosynthesis; isopentenyl diphosphate biosynthesis via DXP pathway; isopentenyl diphosphate from 1-deoxy-D-xylulose 5-phosphate: step 2/6.</text>
</comment>
<keyword evidence="5 7" id="KW-0548">Nucleotidyltransferase</keyword>
<dbReference type="InterPro" id="IPR050088">
    <property type="entry name" value="IspD/TarI_cytidylyltransf_bact"/>
</dbReference>
<evidence type="ECO:0000256" key="2">
    <source>
        <dbReference type="ARBA" id="ARBA00004787"/>
    </source>
</evidence>
<dbReference type="NCBIfam" id="TIGR00453">
    <property type="entry name" value="ispD"/>
    <property type="match status" value="1"/>
</dbReference>
<dbReference type="CDD" id="cd02516">
    <property type="entry name" value="CDP-ME_synthetase"/>
    <property type="match status" value="1"/>
</dbReference>
<evidence type="ECO:0000256" key="6">
    <source>
        <dbReference type="ARBA" id="ARBA00023229"/>
    </source>
</evidence>
<evidence type="ECO:0000256" key="3">
    <source>
        <dbReference type="ARBA" id="ARBA00009789"/>
    </source>
</evidence>
<dbReference type="SUPFAM" id="SSF53448">
    <property type="entry name" value="Nucleotide-diphospho-sugar transferases"/>
    <property type="match status" value="1"/>
</dbReference>
<dbReference type="Pfam" id="PF01128">
    <property type="entry name" value="IspD"/>
    <property type="match status" value="1"/>
</dbReference>
<keyword evidence="9" id="KW-1185">Reference proteome</keyword>
<dbReference type="Gene3D" id="3.90.550.10">
    <property type="entry name" value="Spore Coat Polysaccharide Biosynthesis Protein SpsA, Chain A"/>
    <property type="match status" value="1"/>
</dbReference>
<dbReference type="HAMAP" id="MF_00108">
    <property type="entry name" value="IspD"/>
    <property type="match status" value="1"/>
</dbReference>
<name>A0A1Y0EQ58_9BURK</name>
<dbReference type="InterPro" id="IPR034683">
    <property type="entry name" value="IspD/TarI"/>
</dbReference>
<dbReference type="FunFam" id="3.90.550.10:FF:000003">
    <property type="entry name" value="2-C-methyl-D-erythritol 4-phosphate cytidylyltransferase"/>
    <property type="match status" value="1"/>
</dbReference>
<evidence type="ECO:0000313" key="9">
    <source>
        <dbReference type="Proteomes" id="UP000196138"/>
    </source>
</evidence>
<gene>
    <name evidence="7" type="primary">ispD</name>
    <name evidence="8" type="ORF">CCO03_14350</name>
</gene>
<evidence type="ECO:0000313" key="8">
    <source>
        <dbReference type="EMBL" id="ARU05706.1"/>
    </source>
</evidence>
<feature type="site" description="Positions MEP for the nucleophilic attack" evidence="7">
    <location>
        <position position="228"/>
    </location>
</feature>
<dbReference type="EC" id="2.7.7.60" evidence="7"/>
<comment type="catalytic activity">
    <reaction evidence="1 7">
        <text>2-C-methyl-D-erythritol 4-phosphate + CTP + H(+) = 4-CDP-2-C-methyl-D-erythritol + diphosphate</text>
        <dbReference type="Rhea" id="RHEA:13429"/>
        <dbReference type="ChEBI" id="CHEBI:15378"/>
        <dbReference type="ChEBI" id="CHEBI:33019"/>
        <dbReference type="ChEBI" id="CHEBI:37563"/>
        <dbReference type="ChEBI" id="CHEBI:57823"/>
        <dbReference type="ChEBI" id="CHEBI:58262"/>
        <dbReference type="EC" id="2.7.7.60"/>
    </reaction>
</comment>
<dbReference type="PROSITE" id="PS01295">
    <property type="entry name" value="ISPD"/>
    <property type="match status" value="1"/>
</dbReference>
<keyword evidence="6 7" id="KW-0414">Isoprene biosynthesis</keyword>
<dbReference type="GO" id="GO:0019288">
    <property type="term" value="P:isopentenyl diphosphate biosynthetic process, methylerythritol 4-phosphate pathway"/>
    <property type="evidence" value="ECO:0007669"/>
    <property type="project" value="UniProtKB-UniRule"/>
</dbReference>
<dbReference type="Proteomes" id="UP000196138">
    <property type="component" value="Chromosome"/>
</dbReference>
<comment type="similarity">
    <text evidence="3 7">Belongs to the IspD/TarI cytidylyltransferase family. IspD subfamily.</text>
</comment>
<feature type="site" description="Positions MEP for the nucleophilic attack" evidence="7">
    <location>
        <position position="170"/>
    </location>
</feature>
<dbReference type="InterPro" id="IPR029044">
    <property type="entry name" value="Nucleotide-diphossugar_trans"/>
</dbReference>
<dbReference type="OrthoDB" id="9806837at2"/>
<evidence type="ECO:0000256" key="4">
    <source>
        <dbReference type="ARBA" id="ARBA00022679"/>
    </source>
</evidence>
<dbReference type="AlphaFoldDB" id="A0A1Y0EQ58"/>
<dbReference type="PANTHER" id="PTHR32125:SF4">
    <property type="entry name" value="2-C-METHYL-D-ERYTHRITOL 4-PHOSPHATE CYTIDYLYLTRANSFERASE, CHLOROPLASTIC"/>
    <property type="match status" value="1"/>
</dbReference>